<dbReference type="Proteomes" id="UP000001876">
    <property type="component" value="Unassembled WGS sequence"/>
</dbReference>
<keyword evidence="1" id="KW-0732">Signal</keyword>
<dbReference type="RefSeq" id="XP_003057678.1">
    <property type="nucleotide sequence ID" value="XM_003057632.1"/>
</dbReference>
<dbReference type="OrthoDB" id="10256443at2759"/>
<dbReference type="AlphaFoldDB" id="C1MQ10"/>
<accession>C1MQ10</accession>
<gene>
    <name evidence="2" type="ORF">MICPUCDRAFT_67207</name>
</gene>
<evidence type="ECO:0000313" key="2">
    <source>
        <dbReference type="EMBL" id="EEH57629.1"/>
    </source>
</evidence>
<keyword evidence="3" id="KW-1185">Reference proteome</keyword>
<dbReference type="GeneID" id="9683129"/>
<feature type="chain" id="PRO_5002910587" evidence="1">
    <location>
        <begin position="19"/>
        <end position="340"/>
    </location>
</feature>
<dbReference type="EMBL" id="GG663738">
    <property type="protein sequence ID" value="EEH57629.1"/>
    <property type="molecule type" value="Genomic_DNA"/>
</dbReference>
<dbReference type="OMA" id="IYLHESM"/>
<protein>
    <submittedName>
        <fullName evidence="2">Predicted protein</fullName>
    </submittedName>
</protein>
<dbReference type="KEGG" id="mpp:MICPUCDRAFT_67207"/>
<organism evidence="3">
    <name type="scientific">Micromonas pusilla (strain CCMP1545)</name>
    <name type="common">Picoplanktonic green alga</name>
    <dbReference type="NCBI Taxonomy" id="564608"/>
    <lineage>
        <taxon>Eukaryota</taxon>
        <taxon>Viridiplantae</taxon>
        <taxon>Chlorophyta</taxon>
        <taxon>Mamiellophyceae</taxon>
        <taxon>Mamiellales</taxon>
        <taxon>Mamiellaceae</taxon>
        <taxon>Micromonas</taxon>
    </lineage>
</organism>
<evidence type="ECO:0000313" key="3">
    <source>
        <dbReference type="Proteomes" id="UP000001876"/>
    </source>
</evidence>
<proteinExistence type="predicted"/>
<sequence>MASQELIVLALSCGMTAADLAATLEKLKESSKSIGAHKRRQLYWDAYTKLASKANNLADGTYAFLKYSADVNADSPEGVIEVVELTKRQRGLVSGGSVDVMGPKFKPPEDPSSKTVLYAWSEEGKAQAAWDDLMHGEPVIYITPESVWVGTRHKRALCKNVGSPLKTAKDVEKFVGELKPDAPLKSVSFVGNDPPTVNDYNVVLAGAFKLDAPLPESVGHVNTTSVTEIYDYFTERKNGNLIVEANRMISSMLADIGKGLTPLIYASSTKEAAVAYKSALMKRVFVHESMGKFIKVATADGSVELNVIRGSDDSKFGLFGEYGKIVFECFYRVDLATMGA</sequence>
<feature type="signal peptide" evidence="1">
    <location>
        <begin position="1"/>
        <end position="18"/>
    </location>
</feature>
<evidence type="ECO:0000256" key="1">
    <source>
        <dbReference type="SAM" id="SignalP"/>
    </source>
</evidence>
<reference evidence="2 3" key="1">
    <citation type="journal article" date="2009" name="Science">
        <title>Green evolution and dynamic adaptations revealed by genomes of the marine picoeukaryotes Micromonas.</title>
        <authorList>
            <person name="Worden A.Z."/>
            <person name="Lee J.H."/>
            <person name="Mock T."/>
            <person name="Rouze P."/>
            <person name="Simmons M.P."/>
            <person name="Aerts A.L."/>
            <person name="Allen A.E."/>
            <person name="Cuvelier M.L."/>
            <person name="Derelle E."/>
            <person name="Everett M.V."/>
            <person name="Foulon E."/>
            <person name="Grimwood J."/>
            <person name="Gundlach H."/>
            <person name="Henrissat B."/>
            <person name="Napoli C."/>
            <person name="McDonald S.M."/>
            <person name="Parker M.S."/>
            <person name="Rombauts S."/>
            <person name="Salamov A."/>
            <person name="Von Dassow P."/>
            <person name="Badger J.H."/>
            <person name="Coutinho P.M."/>
            <person name="Demir E."/>
            <person name="Dubchak I."/>
            <person name="Gentemann C."/>
            <person name="Eikrem W."/>
            <person name="Gready J.E."/>
            <person name="John U."/>
            <person name="Lanier W."/>
            <person name="Lindquist E.A."/>
            <person name="Lucas S."/>
            <person name="Mayer K.F."/>
            <person name="Moreau H."/>
            <person name="Not F."/>
            <person name="Otillar R."/>
            <person name="Panaud O."/>
            <person name="Pangilinan J."/>
            <person name="Paulsen I."/>
            <person name="Piegu B."/>
            <person name="Poliakov A."/>
            <person name="Robbens S."/>
            <person name="Schmutz J."/>
            <person name="Toulza E."/>
            <person name="Wyss T."/>
            <person name="Zelensky A."/>
            <person name="Zhou K."/>
            <person name="Armbrust E.V."/>
            <person name="Bhattacharya D."/>
            <person name="Goodenough U.W."/>
            <person name="Van de Peer Y."/>
            <person name="Grigoriev I.V."/>
        </authorList>
    </citation>
    <scope>NUCLEOTIDE SEQUENCE [LARGE SCALE GENOMIC DNA]</scope>
    <source>
        <strain evidence="2 3">CCMP1545</strain>
    </source>
</reference>
<name>C1MQ10_MICPC</name>